<dbReference type="InterPro" id="IPR002872">
    <property type="entry name" value="Proline_DH_dom"/>
</dbReference>
<dbReference type="Pfam" id="PF00171">
    <property type="entry name" value="Aldedh"/>
    <property type="match status" value="1"/>
</dbReference>
<feature type="region of interest" description="Disordered" evidence="11">
    <location>
        <begin position="461"/>
        <end position="501"/>
    </location>
</feature>
<feature type="domain" description="Proline utilization A N-terminal" evidence="14">
    <location>
        <begin position="15"/>
        <end position="127"/>
    </location>
</feature>
<evidence type="ECO:0000256" key="2">
    <source>
        <dbReference type="ARBA" id="ARBA00012884"/>
    </source>
</evidence>
<accession>A0A7V9ABA9</accession>
<keyword evidence="3 10" id="KW-0560">Oxidoreductase</keyword>
<dbReference type="FunFam" id="3.40.309.10:FF:000005">
    <property type="entry name" value="1-pyrroline-5-carboxylate dehydrogenase 1"/>
    <property type="match status" value="1"/>
</dbReference>
<evidence type="ECO:0000313" key="16">
    <source>
        <dbReference type="Proteomes" id="UP000542342"/>
    </source>
</evidence>
<dbReference type="EC" id="1.2.1.88" evidence="2"/>
<dbReference type="FunFam" id="3.40.605.10:FF:000045">
    <property type="entry name" value="1-pyrroline-5-carboxylate dehydrogenase 1"/>
    <property type="match status" value="1"/>
</dbReference>
<evidence type="ECO:0000256" key="6">
    <source>
        <dbReference type="ARBA" id="ARBA00048142"/>
    </source>
</evidence>
<evidence type="ECO:0000256" key="10">
    <source>
        <dbReference type="RuleBase" id="RU003345"/>
    </source>
</evidence>
<comment type="caution">
    <text evidence="15">The sequence shown here is derived from an EMBL/GenBank/DDBJ whole genome shotgun (WGS) entry which is preliminary data.</text>
</comment>
<dbReference type="InterPro" id="IPR025703">
    <property type="entry name" value="Bifunct_PutA"/>
</dbReference>
<dbReference type="RefSeq" id="WP_194536991.1">
    <property type="nucleotide sequence ID" value="NZ_JACEFB010000002.1"/>
</dbReference>
<dbReference type="PROSITE" id="PS00687">
    <property type="entry name" value="ALDEHYDE_DEHYDR_GLU"/>
    <property type="match status" value="1"/>
</dbReference>
<evidence type="ECO:0000259" key="13">
    <source>
        <dbReference type="Pfam" id="PF01619"/>
    </source>
</evidence>
<dbReference type="InterPro" id="IPR016162">
    <property type="entry name" value="Ald_DH_N"/>
</dbReference>
<comment type="pathway">
    <text evidence="1">Amino-acid degradation; L-proline degradation into L-glutamate; L-glutamate from L-proline: step 2/2.</text>
</comment>
<dbReference type="GO" id="GO:0009898">
    <property type="term" value="C:cytoplasmic side of plasma membrane"/>
    <property type="evidence" value="ECO:0007669"/>
    <property type="project" value="TreeGrafter"/>
</dbReference>
<feature type="domain" description="Proline dehydrogenase" evidence="13">
    <location>
        <begin position="137"/>
        <end position="443"/>
    </location>
</feature>
<evidence type="ECO:0000256" key="9">
    <source>
        <dbReference type="PROSITE-ProRule" id="PRU10007"/>
    </source>
</evidence>
<dbReference type="InterPro" id="IPR016161">
    <property type="entry name" value="Ald_DH/histidinol_DH"/>
</dbReference>
<evidence type="ECO:0000256" key="11">
    <source>
        <dbReference type="SAM" id="MobiDB-lite"/>
    </source>
</evidence>
<comment type="catalytic activity">
    <reaction evidence="6">
        <text>L-glutamate 5-semialdehyde + NAD(+) + H2O = L-glutamate + NADH + 2 H(+)</text>
        <dbReference type="Rhea" id="RHEA:30235"/>
        <dbReference type="ChEBI" id="CHEBI:15377"/>
        <dbReference type="ChEBI" id="CHEBI:15378"/>
        <dbReference type="ChEBI" id="CHEBI:29985"/>
        <dbReference type="ChEBI" id="CHEBI:57540"/>
        <dbReference type="ChEBI" id="CHEBI:57945"/>
        <dbReference type="ChEBI" id="CHEBI:58066"/>
        <dbReference type="EC" id="1.2.1.88"/>
    </reaction>
</comment>
<dbReference type="Gene3D" id="3.40.605.10">
    <property type="entry name" value="Aldehyde Dehydrogenase, Chain A, domain 1"/>
    <property type="match status" value="1"/>
</dbReference>
<evidence type="ECO:0000313" key="15">
    <source>
        <dbReference type="EMBL" id="MBA2225577.1"/>
    </source>
</evidence>
<dbReference type="PANTHER" id="PTHR42862">
    <property type="entry name" value="DELTA-1-PYRROLINE-5-CARBOXYLATE DEHYDROGENASE 1, ISOFORM A-RELATED"/>
    <property type="match status" value="1"/>
</dbReference>
<dbReference type="InterPro" id="IPR041514">
    <property type="entry name" value="PutA_N"/>
</dbReference>
<dbReference type="PIRSF" id="PIRSF000197">
    <property type="entry name" value="Bifunct_PutA"/>
    <property type="match status" value="1"/>
</dbReference>
<dbReference type="CDD" id="cd07124">
    <property type="entry name" value="ALDH_PutA-P5CDH-RocA"/>
    <property type="match status" value="1"/>
</dbReference>
<dbReference type="InterPro" id="IPR015590">
    <property type="entry name" value="Aldehyde_DH_dom"/>
</dbReference>
<dbReference type="EMBL" id="JACEFB010000002">
    <property type="protein sequence ID" value="MBA2225577.1"/>
    <property type="molecule type" value="Genomic_DNA"/>
</dbReference>
<name>A0A7V9ABA9_9BACT</name>
<sequence>MGREPTVPISAAAIEDRTQQWGREIFARAEQFAPQPLSRTWFDDHLLRLGMHHSALKVQLFRFVDTLPTLSQAEDVADHLLAYLREAQSDLPRWVQATLPLLPRRGLPSRWLATLAQWSVRRLARRFIAGTSLEEVLQTLQVLRQRQLAFTLDLLGEATLTEAEADAVQRQYLHLLEGLTPSVHSWPEQPLLDRDDRGPIPRVNISIKLSALYSQFDPMDPERVSGAVRQRLRPILSLARQRGAFVNFDMEHYAVKDLTLHIFRDVLSESEFRDWTDVGIALQAYLKETPADLQELLQWTQRVRGYPVWIRLVKGAYWDYETVLAAQNGWPVPVFTRKWQSDAAFEQLSDFLLEQSEWLRPAFGSHNIRSLAHVLAAAEAREMPLPRFEFQMLYGMGEPIQDALRSLGCRVRIYTPFGQLLPGMAYLVRRLLENSSNDSFLRQGFAEGTSEEVLLMNPQNQAAATPTSLRMSQPSPPSHPIRPMSGGGRGDDGLSLSSANDGPFLSPADLPDWPAFRNEPHTDFSRLRAQEQMRAALQRVRSQFGGTYPLVIAGQAVAGARWLESVNPSRLAEIVGRVALASPEQAQAAIAAARQAFPRWRDTPVRERAELLRRLAEEFRQRRWDLSAWIIYETGKPWREADADVAEAIDFCEYYAREMLRLAVPRTCHVPGEDNLYFYEPRGVAVVIAPWNFPLAILTGMATAALVAGNTVILKPAEQSSVVAAQLMDCLQAAGAPPNVVQFLPGIGEEIGPILVEHPDVSIITFTGSMRVGLWIQEAAARTPPGQDHVKRVIAEMGGKNAIIVDADADLDEAVKGVVDSAFGYSGQKCSACSRVIVLEPIYKAFLDRLIEATRSLVIAPADDPSCFIGPVIDAEARQRIESTIAAAEHYARLVYRASVGPLAQQGFYVGPAIFTDVPEDSPLAQEEIFGPVLAVLRAKDLEDALRIANGTPYALTGGCYTRHPEHLRRVIAEFRVGNLYINRKITGALVERQPFGGFKRSGIGSKAGGPDYLLQFLWPRTVTINQLRRGFAPDTVGD</sequence>
<protein>
    <recommendedName>
        <fullName evidence="5">L-glutamate gamma-semialdehyde dehydrogenase</fullName>
        <ecNumber evidence="2">1.2.1.88</ecNumber>
    </recommendedName>
    <alternativeName>
        <fullName evidence="5">L-glutamate gamma-semialdehyde dehydrogenase</fullName>
    </alternativeName>
</protein>
<dbReference type="GO" id="GO:0003842">
    <property type="term" value="F:L-glutamate gamma-semialdehyde dehydrogenase activity"/>
    <property type="evidence" value="ECO:0007669"/>
    <property type="project" value="UniProtKB-EC"/>
</dbReference>
<dbReference type="PROSITE" id="PS00070">
    <property type="entry name" value="ALDEHYDE_DEHYDR_CYS"/>
    <property type="match status" value="1"/>
</dbReference>
<dbReference type="SUPFAM" id="SSF51730">
    <property type="entry name" value="FAD-linked oxidoreductase"/>
    <property type="match status" value="1"/>
</dbReference>
<keyword evidence="16" id="KW-1185">Reference proteome</keyword>
<dbReference type="NCBIfam" id="NF002852">
    <property type="entry name" value="PRK03137.1"/>
    <property type="match status" value="1"/>
</dbReference>
<feature type="compositionally biased region" description="Polar residues" evidence="11">
    <location>
        <begin position="461"/>
        <end position="473"/>
    </location>
</feature>
<evidence type="ECO:0000256" key="5">
    <source>
        <dbReference type="ARBA" id="ARBA00032259"/>
    </source>
</evidence>
<organism evidence="15 16">
    <name type="scientific">Thermogemmata fonticola</name>
    <dbReference type="NCBI Taxonomy" id="2755323"/>
    <lineage>
        <taxon>Bacteria</taxon>
        <taxon>Pseudomonadati</taxon>
        <taxon>Planctomycetota</taxon>
        <taxon>Planctomycetia</taxon>
        <taxon>Gemmatales</taxon>
        <taxon>Gemmataceae</taxon>
        <taxon>Thermogemmata</taxon>
    </lineage>
</organism>
<reference evidence="15 16" key="1">
    <citation type="submission" date="2020-07" db="EMBL/GenBank/DDBJ databases">
        <title>Thermogemmata thermophila gen. nov., sp. nov., a novel moderate thermophilic planctomycete from a Kamchatka hot spring.</title>
        <authorList>
            <person name="Elcheninov A.G."/>
            <person name="Podosokorskaya O.A."/>
            <person name="Kovaleva O.L."/>
            <person name="Novikov A."/>
            <person name="Bonch-Osmolovskaya E.A."/>
            <person name="Toshchakov S.V."/>
            <person name="Kublanov I.V."/>
        </authorList>
    </citation>
    <scope>NUCLEOTIDE SEQUENCE [LARGE SCALE GENOMIC DNA]</scope>
    <source>
        <strain evidence="15 16">2918</strain>
    </source>
</reference>
<evidence type="ECO:0000256" key="3">
    <source>
        <dbReference type="ARBA" id="ARBA00023002"/>
    </source>
</evidence>
<dbReference type="Proteomes" id="UP000542342">
    <property type="component" value="Unassembled WGS sequence"/>
</dbReference>
<dbReference type="GO" id="GO:0004657">
    <property type="term" value="F:proline dehydrogenase activity"/>
    <property type="evidence" value="ECO:0007669"/>
    <property type="project" value="InterPro"/>
</dbReference>
<dbReference type="Gene3D" id="3.20.20.220">
    <property type="match status" value="1"/>
</dbReference>
<dbReference type="NCBIfam" id="TIGR01237">
    <property type="entry name" value="D1pyr5carbox2"/>
    <property type="match status" value="1"/>
</dbReference>
<dbReference type="InterPro" id="IPR050485">
    <property type="entry name" value="Proline_metab_enzyme"/>
</dbReference>
<evidence type="ECO:0000259" key="14">
    <source>
        <dbReference type="Pfam" id="PF18083"/>
    </source>
</evidence>
<feature type="domain" description="Aldehyde dehydrogenase" evidence="12">
    <location>
        <begin position="563"/>
        <end position="1022"/>
    </location>
</feature>
<evidence type="ECO:0000256" key="7">
    <source>
        <dbReference type="ARBA" id="ARBA00061617"/>
    </source>
</evidence>
<evidence type="ECO:0000259" key="12">
    <source>
        <dbReference type="Pfam" id="PF00171"/>
    </source>
</evidence>
<dbReference type="InterPro" id="IPR005932">
    <property type="entry name" value="RocA"/>
</dbReference>
<feature type="active site" evidence="8">
    <location>
        <position position="830"/>
    </location>
</feature>
<dbReference type="InterPro" id="IPR016160">
    <property type="entry name" value="Ald_DH_CS_CYS"/>
</dbReference>
<dbReference type="AlphaFoldDB" id="A0A7V9ABA9"/>
<gene>
    <name evidence="15" type="primary">pruA</name>
    <name evidence="15" type="ORF">H0921_05300</name>
</gene>
<dbReference type="Gene3D" id="3.40.309.10">
    <property type="entry name" value="Aldehyde Dehydrogenase, Chain A, domain 2"/>
    <property type="match status" value="1"/>
</dbReference>
<evidence type="ECO:0000256" key="4">
    <source>
        <dbReference type="ARBA" id="ARBA00023027"/>
    </source>
</evidence>
<dbReference type="InterPro" id="IPR029510">
    <property type="entry name" value="Ald_DH_CS_GLU"/>
</dbReference>
<dbReference type="GO" id="GO:0003700">
    <property type="term" value="F:DNA-binding transcription factor activity"/>
    <property type="evidence" value="ECO:0007669"/>
    <property type="project" value="InterPro"/>
</dbReference>
<dbReference type="PANTHER" id="PTHR42862:SF1">
    <property type="entry name" value="DELTA-1-PYRROLINE-5-CARBOXYLATE DEHYDROGENASE 2, ISOFORM A-RELATED"/>
    <property type="match status" value="1"/>
</dbReference>
<dbReference type="InterPro" id="IPR029041">
    <property type="entry name" value="FAD-linked_oxidoreductase-like"/>
</dbReference>
<dbReference type="Pfam" id="PF01619">
    <property type="entry name" value="Pro_dh"/>
    <property type="match status" value="1"/>
</dbReference>
<evidence type="ECO:0000256" key="1">
    <source>
        <dbReference type="ARBA" id="ARBA00004786"/>
    </source>
</evidence>
<feature type="active site" evidence="8 9">
    <location>
        <position position="796"/>
    </location>
</feature>
<dbReference type="GO" id="GO:0010133">
    <property type="term" value="P:L-proline catabolic process to L-glutamate"/>
    <property type="evidence" value="ECO:0007669"/>
    <property type="project" value="InterPro"/>
</dbReference>
<keyword evidence="4" id="KW-0520">NAD</keyword>
<dbReference type="Pfam" id="PF18083">
    <property type="entry name" value="PutA_N"/>
    <property type="match status" value="1"/>
</dbReference>
<comment type="similarity">
    <text evidence="7">Belongs to the aldehyde dehydrogenase family. RocA subfamily.</text>
</comment>
<dbReference type="InterPro" id="IPR016163">
    <property type="entry name" value="Ald_DH_C"/>
</dbReference>
<dbReference type="SUPFAM" id="SSF53720">
    <property type="entry name" value="ALDH-like"/>
    <property type="match status" value="1"/>
</dbReference>
<evidence type="ECO:0000256" key="8">
    <source>
        <dbReference type="PIRSR" id="PIRSR000197-1"/>
    </source>
</evidence>
<proteinExistence type="inferred from homology"/>